<evidence type="ECO:0000313" key="3">
    <source>
        <dbReference type="Proteomes" id="UP001596091"/>
    </source>
</evidence>
<organism evidence="2 3">
    <name type="scientific">Acidicapsa dinghuensis</name>
    <dbReference type="NCBI Taxonomy" id="2218256"/>
    <lineage>
        <taxon>Bacteria</taxon>
        <taxon>Pseudomonadati</taxon>
        <taxon>Acidobacteriota</taxon>
        <taxon>Terriglobia</taxon>
        <taxon>Terriglobales</taxon>
        <taxon>Acidobacteriaceae</taxon>
        <taxon>Acidicapsa</taxon>
    </lineage>
</organism>
<dbReference type="EMBL" id="JBHSPH010000001">
    <property type="protein sequence ID" value="MFC5860965.1"/>
    <property type="molecule type" value="Genomic_DNA"/>
</dbReference>
<comment type="caution">
    <text evidence="2">The sequence shown here is derived from an EMBL/GenBank/DDBJ whole genome shotgun (WGS) entry which is preliminary data.</text>
</comment>
<keyword evidence="1" id="KW-1133">Transmembrane helix</keyword>
<dbReference type="Proteomes" id="UP001596091">
    <property type="component" value="Unassembled WGS sequence"/>
</dbReference>
<sequence>MKPTMRVIRQALQKQTVWYGKLRKDSFAVHFTRDELISLLPWIVAILIAMAVGTWLGLTFPGDIISD</sequence>
<dbReference type="RefSeq" id="WP_263334747.1">
    <property type="nucleotide sequence ID" value="NZ_JAGSYH010000002.1"/>
</dbReference>
<keyword evidence="1" id="KW-0812">Transmembrane</keyword>
<protein>
    <submittedName>
        <fullName evidence="2">Uncharacterized protein</fullName>
    </submittedName>
</protein>
<name>A0ABW1ECN7_9BACT</name>
<keyword evidence="1" id="KW-0472">Membrane</keyword>
<feature type="transmembrane region" description="Helical" evidence="1">
    <location>
        <begin position="39"/>
        <end position="58"/>
    </location>
</feature>
<reference evidence="3" key="1">
    <citation type="journal article" date="2019" name="Int. J. Syst. Evol. Microbiol.">
        <title>The Global Catalogue of Microorganisms (GCM) 10K type strain sequencing project: providing services to taxonomists for standard genome sequencing and annotation.</title>
        <authorList>
            <consortium name="The Broad Institute Genomics Platform"/>
            <consortium name="The Broad Institute Genome Sequencing Center for Infectious Disease"/>
            <person name="Wu L."/>
            <person name="Ma J."/>
        </authorList>
    </citation>
    <scope>NUCLEOTIDE SEQUENCE [LARGE SCALE GENOMIC DNA]</scope>
    <source>
        <strain evidence="3">JCM 4087</strain>
    </source>
</reference>
<gene>
    <name evidence="2" type="ORF">ACFPT7_01520</name>
</gene>
<evidence type="ECO:0000256" key="1">
    <source>
        <dbReference type="SAM" id="Phobius"/>
    </source>
</evidence>
<keyword evidence="3" id="KW-1185">Reference proteome</keyword>
<accession>A0ABW1ECN7</accession>
<proteinExistence type="predicted"/>
<evidence type="ECO:0000313" key="2">
    <source>
        <dbReference type="EMBL" id="MFC5860965.1"/>
    </source>
</evidence>